<accession>A0A7R8WEC3</accession>
<dbReference type="EMBL" id="OB661072">
    <property type="protein sequence ID" value="CAD7227221.1"/>
    <property type="molecule type" value="Genomic_DNA"/>
</dbReference>
<feature type="non-terminal residue" evidence="1">
    <location>
        <position position="120"/>
    </location>
</feature>
<name>A0A7R8WEC3_9CRUS</name>
<sequence>MEQNDEYNRKERALCAHVSGGPLENPTSSTSFKEVASQHCAACLNFLQQPCLAIAKPARQRLLNLRVRAVAVNFEAVPYDDAVKKGFHTGDSYIVLSTVENNGVLSWNVHFWLGSETSQV</sequence>
<dbReference type="SUPFAM" id="SSF55753">
    <property type="entry name" value="Actin depolymerizing proteins"/>
    <property type="match status" value="1"/>
</dbReference>
<dbReference type="AlphaFoldDB" id="A0A7R8WEC3"/>
<proteinExistence type="predicted"/>
<organism evidence="1">
    <name type="scientific">Cyprideis torosa</name>
    <dbReference type="NCBI Taxonomy" id="163714"/>
    <lineage>
        <taxon>Eukaryota</taxon>
        <taxon>Metazoa</taxon>
        <taxon>Ecdysozoa</taxon>
        <taxon>Arthropoda</taxon>
        <taxon>Crustacea</taxon>
        <taxon>Oligostraca</taxon>
        <taxon>Ostracoda</taxon>
        <taxon>Podocopa</taxon>
        <taxon>Podocopida</taxon>
        <taxon>Cytherocopina</taxon>
        <taxon>Cytheroidea</taxon>
        <taxon>Cytherideidae</taxon>
        <taxon>Cyprideis</taxon>
    </lineage>
</organism>
<dbReference type="InterPro" id="IPR029006">
    <property type="entry name" value="ADF-H/Gelsolin-like_dom_sf"/>
</dbReference>
<evidence type="ECO:0000313" key="1">
    <source>
        <dbReference type="EMBL" id="CAD7227221.1"/>
    </source>
</evidence>
<dbReference type="OrthoDB" id="6375767at2759"/>
<reference evidence="1" key="1">
    <citation type="submission" date="2020-11" db="EMBL/GenBank/DDBJ databases">
        <authorList>
            <person name="Tran Van P."/>
        </authorList>
    </citation>
    <scope>NUCLEOTIDE SEQUENCE</scope>
</reference>
<protein>
    <submittedName>
        <fullName evidence="1">Uncharacterized protein</fullName>
    </submittedName>
</protein>
<dbReference type="Gene3D" id="3.40.20.10">
    <property type="entry name" value="Severin"/>
    <property type="match status" value="1"/>
</dbReference>
<gene>
    <name evidence="1" type="ORF">CTOB1V02_LOCUS5129</name>
</gene>